<proteinExistence type="inferred from homology"/>
<evidence type="ECO:0000259" key="10">
    <source>
        <dbReference type="PROSITE" id="PS51362"/>
    </source>
</evidence>
<organism evidence="11 12">
    <name type="scientific">Sipha flava</name>
    <name type="common">yellow sugarcane aphid</name>
    <dbReference type="NCBI Taxonomy" id="143950"/>
    <lineage>
        <taxon>Eukaryota</taxon>
        <taxon>Metazoa</taxon>
        <taxon>Ecdysozoa</taxon>
        <taxon>Arthropoda</taxon>
        <taxon>Hexapoda</taxon>
        <taxon>Insecta</taxon>
        <taxon>Pterygota</taxon>
        <taxon>Neoptera</taxon>
        <taxon>Paraneoptera</taxon>
        <taxon>Hemiptera</taxon>
        <taxon>Sternorrhyncha</taxon>
        <taxon>Aphidomorpha</taxon>
        <taxon>Aphidoidea</taxon>
        <taxon>Aphididae</taxon>
        <taxon>Sipha</taxon>
    </lineage>
</organism>
<accession>A0A8B8F8I8</accession>
<dbReference type="SMART" id="SM00204">
    <property type="entry name" value="TGFB"/>
    <property type="match status" value="1"/>
</dbReference>
<dbReference type="PANTHER" id="PTHR11848">
    <property type="entry name" value="TGF-BETA FAMILY"/>
    <property type="match status" value="1"/>
</dbReference>
<dbReference type="Pfam" id="PF00688">
    <property type="entry name" value="TGFb_propeptide"/>
    <property type="match status" value="1"/>
</dbReference>
<comment type="subcellular location">
    <subcellularLocation>
        <location evidence="1">Secreted</location>
    </subcellularLocation>
</comment>
<dbReference type="Proteomes" id="UP000694846">
    <property type="component" value="Unplaced"/>
</dbReference>
<dbReference type="PROSITE" id="PS51362">
    <property type="entry name" value="TGF_BETA_2"/>
    <property type="match status" value="1"/>
</dbReference>
<protein>
    <submittedName>
        <fullName evidence="12">Protein 60A-like</fullName>
    </submittedName>
</protein>
<gene>
    <name evidence="12" type="primary">LOC112681027</name>
</gene>
<dbReference type="GO" id="GO:0008083">
    <property type="term" value="F:growth factor activity"/>
    <property type="evidence" value="ECO:0007669"/>
    <property type="project" value="UniProtKB-KW"/>
</dbReference>
<feature type="non-terminal residue" evidence="12">
    <location>
        <position position="306"/>
    </location>
</feature>
<evidence type="ECO:0000256" key="2">
    <source>
        <dbReference type="ARBA" id="ARBA00006656"/>
    </source>
</evidence>
<keyword evidence="4 9" id="KW-0732">Signal</keyword>
<evidence type="ECO:0000256" key="5">
    <source>
        <dbReference type="ARBA" id="ARBA00023030"/>
    </source>
</evidence>
<dbReference type="Gene3D" id="2.60.120.970">
    <property type="match status" value="1"/>
</dbReference>
<feature type="signal peptide" evidence="9">
    <location>
        <begin position="1"/>
        <end position="22"/>
    </location>
</feature>
<dbReference type="FunFam" id="2.10.90.10:FF:000001">
    <property type="entry name" value="Bone morphogenetic protein 4"/>
    <property type="match status" value="1"/>
</dbReference>
<dbReference type="RefSeq" id="XP_025407078.1">
    <property type="nucleotide sequence ID" value="XM_025551293.1"/>
</dbReference>
<keyword evidence="11" id="KW-1185">Reference proteome</keyword>
<dbReference type="InterPro" id="IPR015615">
    <property type="entry name" value="TGF-beta-rel"/>
</dbReference>
<dbReference type="AlphaFoldDB" id="A0A8B8F8I8"/>
<dbReference type="InterPro" id="IPR017948">
    <property type="entry name" value="TGFb_CS"/>
</dbReference>
<feature type="domain" description="TGF-beta family profile" evidence="10">
    <location>
        <begin position="201"/>
        <end position="306"/>
    </location>
</feature>
<keyword evidence="7" id="KW-0325">Glycoprotein</keyword>
<dbReference type="Pfam" id="PF00019">
    <property type="entry name" value="TGF_beta"/>
    <property type="match status" value="1"/>
</dbReference>
<dbReference type="GeneID" id="112681027"/>
<name>A0A8B8F8I8_9HEMI</name>
<dbReference type="PANTHER" id="PTHR11848:SF310">
    <property type="entry name" value="PROTEIN 60A-RELATED"/>
    <property type="match status" value="1"/>
</dbReference>
<keyword evidence="3" id="KW-0964">Secreted</keyword>
<evidence type="ECO:0000256" key="4">
    <source>
        <dbReference type="ARBA" id="ARBA00022729"/>
    </source>
</evidence>
<evidence type="ECO:0000256" key="3">
    <source>
        <dbReference type="ARBA" id="ARBA00022525"/>
    </source>
</evidence>
<dbReference type="GO" id="GO:0005125">
    <property type="term" value="F:cytokine activity"/>
    <property type="evidence" value="ECO:0007669"/>
    <property type="project" value="TreeGrafter"/>
</dbReference>
<evidence type="ECO:0000256" key="1">
    <source>
        <dbReference type="ARBA" id="ARBA00004613"/>
    </source>
</evidence>
<evidence type="ECO:0000256" key="8">
    <source>
        <dbReference type="RuleBase" id="RU000354"/>
    </source>
</evidence>
<dbReference type="InterPro" id="IPR001839">
    <property type="entry name" value="TGF-b_C"/>
</dbReference>
<dbReference type="InterPro" id="IPR029034">
    <property type="entry name" value="Cystine-knot_cytokine"/>
</dbReference>
<evidence type="ECO:0000313" key="11">
    <source>
        <dbReference type="Proteomes" id="UP000694846"/>
    </source>
</evidence>
<dbReference type="CDD" id="cd13761">
    <property type="entry name" value="TGF_beta_BMP5_like"/>
    <property type="match status" value="1"/>
</dbReference>
<evidence type="ECO:0000256" key="9">
    <source>
        <dbReference type="SAM" id="SignalP"/>
    </source>
</evidence>
<dbReference type="PROSITE" id="PS00250">
    <property type="entry name" value="TGF_BETA_1"/>
    <property type="match status" value="1"/>
</dbReference>
<comment type="similarity">
    <text evidence="2 8">Belongs to the TGF-beta family.</text>
</comment>
<keyword evidence="6" id="KW-1015">Disulfide bond</keyword>
<evidence type="ECO:0000256" key="7">
    <source>
        <dbReference type="ARBA" id="ARBA00023180"/>
    </source>
</evidence>
<evidence type="ECO:0000313" key="12">
    <source>
        <dbReference type="RefSeq" id="XP_025407078.1"/>
    </source>
</evidence>
<evidence type="ECO:0000256" key="6">
    <source>
        <dbReference type="ARBA" id="ARBA00023157"/>
    </source>
</evidence>
<keyword evidence="5 8" id="KW-0339">Growth factor</keyword>
<dbReference type="OrthoDB" id="5987191at2759"/>
<feature type="chain" id="PRO_5034130631" evidence="9">
    <location>
        <begin position="23"/>
        <end position="306"/>
    </location>
</feature>
<dbReference type="GO" id="GO:0005615">
    <property type="term" value="C:extracellular space"/>
    <property type="evidence" value="ECO:0007669"/>
    <property type="project" value="TreeGrafter"/>
</dbReference>
<dbReference type="Gene3D" id="2.10.90.10">
    <property type="entry name" value="Cystine-knot cytokines"/>
    <property type="match status" value="1"/>
</dbReference>
<dbReference type="InterPro" id="IPR001111">
    <property type="entry name" value="TGF-b_propeptide"/>
</dbReference>
<sequence length="306" mass="34463">MYKRNCFVTLTAMYVASMMVTAESPTGVYVDTGIQTVKQDIMSIEERNEVEQEILTMFGVPKKPRKAPKNLNGSAPQFLFDVYKSLQEGSRDRKTRSVSDVGLYDDRTVQDSDVIVTLYLSNHSPISNVRHEHGKQILFELNDVASKETHMITSAEVHLYQSGNSNSIKKYSVTLYQVLITDSGNGGNIVGGPSLQKHYRRRRRKAIESSFNSNPFQNIGDGFQSRSCQIQTLYVSFRDLEWQDWIIAPDGYGAFYCTGECNFPLNTHMNATNHAIVQTLVHLMSPLQVPKPCCAPTKMAQQAVLF</sequence>
<reference evidence="12" key="1">
    <citation type="submission" date="2025-08" db="UniProtKB">
        <authorList>
            <consortium name="RefSeq"/>
        </authorList>
    </citation>
    <scope>IDENTIFICATION</scope>
    <source>
        <tissue evidence="12">Whole body</tissue>
    </source>
</reference>
<dbReference type="SUPFAM" id="SSF57501">
    <property type="entry name" value="Cystine-knot cytokines"/>
    <property type="match status" value="1"/>
</dbReference>